<reference evidence="2" key="1">
    <citation type="journal article" date="2023" name="IScience">
        <title>Live-bearing cockroach genome reveals convergent evolutionary mechanisms linked to viviparity in insects and beyond.</title>
        <authorList>
            <person name="Fouks B."/>
            <person name="Harrison M.C."/>
            <person name="Mikhailova A.A."/>
            <person name="Marchal E."/>
            <person name="English S."/>
            <person name="Carruthers M."/>
            <person name="Jennings E.C."/>
            <person name="Chiamaka E.L."/>
            <person name="Frigard R.A."/>
            <person name="Pippel M."/>
            <person name="Attardo G.M."/>
            <person name="Benoit J.B."/>
            <person name="Bornberg-Bauer E."/>
            <person name="Tobe S.S."/>
        </authorList>
    </citation>
    <scope>NUCLEOTIDE SEQUENCE</scope>
    <source>
        <strain evidence="2">Stay&amp;Tobe</strain>
    </source>
</reference>
<accession>A0AAD7ZB63</accession>
<dbReference type="AlphaFoldDB" id="A0AAD7ZB63"/>
<name>A0AAD7ZB63_DIPPU</name>
<evidence type="ECO:0000256" key="1">
    <source>
        <dbReference type="SAM" id="MobiDB-lite"/>
    </source>
</evidence>
<feature type="region of interest" description="Disordered" evidence="1">
    <location>
        <begin position="139"/>
        <end position="172"/>
    </location>
</feature>
<sequence length="172" mass="18374">MGTDSHTYVGNGKKVDVTLNSGVLKVVGNNCFVTVNKNDGQIIITGNKGHLQVIQNTGHICYTGNNGLIEVGKTFKGIGQVVYTGNGGVVRRMKTSAFSEKCTTAKSSVKTPEPKMEEGKKVRKEVQGELRVNGVEVSMKAKSKQSVGKENSGREKLIKNATTGSKKKCVGE</sequence>
<gene>
    <name evidence="2" type="ORF">L9F63_006488</name>
</gene>
<proteinExistence type="predicted"/>
<dbReference type="Proteomes" id="UP001233999">
    <property type="component" value="Unassembled WGS sequence"/>
</dbReference>
<dbReference type="EMBL" id="JASPKZ010009384">
    <property type="protein sequence ID" value="KAJ9576962.1"/>
    <property type="molecule type" value="Genomic_DNA"/>
</dbReference>
<protein>
    <submittedName>
        <fullName evidence="2">Uncharacterized protein</fullName>
    </submittedName>
</protein>
<organism evidence="2 3">
    <name type="scientific">Diploptera punctata</name>
    <name type="common">Pacific beetle cockroach</name>
    <dbReference type="NCBI Taxonomy" id="6984"/>
    <lineage>
        <taxon>Eukaryota</taxon>
        <taxon>Metazoa</taxon>
        <taxon>Ecdysozoa</taxon>
        <taxon>Arthropoda</taxon>
        <taxon>Hexapoda</taxon>
        <taxon>Insecta</taxon>
        <taxon>Pterygota</taxon>
        <taxon>Neoptera</taxon>
        <taxon>Polyneoptera</taxon>
        <taxon>Dictyoptera</taxon>
        <taxon>Blattodea</taxon>
        <taxon>Blaberoidea</taxon>
        <taxon>Blaberidae</taxon>
        <taxon>Diplopterinae</taxon>
        <taxon>Diploptera</taxon>
    </lineage>
</organism>
<reference evidence="2" key="2">
    <citation type="submission" date="2023-05" db="EMBL/GenBank/DDBJ databases">
        <authorList>
            <person name="Fouks B."/>
        </authorList>
    </citation>
    <scope>NUCLEOTIDE SEQUENCE</scope>
    <source>
        <strain evidence="2">Stay&amp;Tobe</strain>
        <tissue evidence="2">Testes</tissue>
    </source>
</reference>
<evidence type="ECO:0000313" key="2">
    <source>
        <dbReference type="EMBL" id="KAJ9576962.1"/>
    </source>
</evidence>
<comment type="caution">
    <text evidence="2">The sequence shown here is derived from an EMBL/GenBank/DDBJ whole genome shotgun (WGS) entry which is preliminary data.</text>
</comment>
<evidence type="ECO:0000313" key="3">
    <source>
        <dbReference type="Proteomes" id="UP001233999"/>
    </source>
</evidence>
<keyword evidence="3" id="KW-1185">Reference proteome</keyword>